<dbReference type="AlphaFoldDB" id="A0A0K2UDS8"/>
<protein>
    <submittedName>
        <fullName evidence="1">Uncharacterized protein</fullName>
    </submittedName>
</protein>
<organism evidence="1">
    <name type="scientific">Lepeophtheirus salmonis</name>
    <name type="common">Salmon louse</name>
    <name type="synonym">Caligus salmonis</name>
    <dbReference type="NCBI Taxonomy" id="72036"/>
    <lineage>
        <taxon>Eukaryota</taxon>
        <taxon>Metazoa</taxon>
        <taxon>Ecdysozoa</taxon>
        <taxon>Arthropoda</taxon>
        <taxon>Crustacea</taxon>
        <taxon>Multicrustacea</taxon>
        <taxon>Hexanauplia</taxon>
        <taxon>Copepoda</taxon>
        <taxon>Siphonostomatoida</taxon>
        <taxon>Caligidae</taxon>
        <taxon>Lepeophtheirus</taxon>
    </lineage>
</organism>
<sequence length="79" mass="9179">MFNHMSGIPELLREVPNEETELSHSLDIPMKGYRPVFEICFTLSYTKKDERKSEVSPCCKNTIKNALEISNLEPLHQRN</sequence>
<reference evidence="1" key="1">
    <citation type="submission" date="2014-05" db="EMBL/GenBank/DDBJ databases">
        <authorList>
            <person name="Chronopoulou M."/>
        </authorList>
    </citation>
    <scope>NUCLEOTIDE SEQUENCE</scope>
    <source>
        <tissue evidence="1">Whole organism</tissue>
    </source>
</reference>
<accession>A0A0K2UDS8</accession>
<proteinExistence type="predicted"/>
<dbReference type="EMBL" id="HACA01018751">
    <property type="protein sequence ID" value="CDW36112.1"/>
    <property type="molecule type" value="Transcribed_RNA"/>
</dbReference>
<name>A0A0K2UDS8_LEPSM</name>
<evidence type="ECO:0000313" key="1">
    <source>
        <dbReference type="EMBL" id="CDW36112.1"/>
    </source>
</evidence>